<proteinExistence type="predicted"/>
<comment type="subcellular location">
    <subcellularLocation>
        <location evidence="1">Membrane</location>
        <topology evidence="1">Multi-pass membrane protein</topology>
    </subcellularLocation>
</comment>
<dbReference type="PANTHER" id="PTHR11814">
    <property type="entry name" value="SULFATE TRANSPORTER"/>
    <property type="match status" value="1"/>
</dbReference>
<evidence type="ECO:0000256" key="1">
    <source>
        <dbReference type="ARBA" id="ARBA00004141"/>
    </source>
</evidence>
<keyword evidence="2 5" id="KW-0812">Transmembrane</keyword>
<feature type="transmembrane region" description="Helical" evidence="5">
    <location>
        <begin position="240"/>
        <end position="257"/>
    </location>
</feature>
<dbReference type="OrthoDB" id="9769739at2"/>
<dbReference type="Gene3D" id="3.30.750.24">
    <property type="entry name" value="STAS domain"/>
    <property type="match status" value="1"/>
</dbReference>
<feature type="transmembrane region" description="Helical" evidence="5">
    <location>
        <begin position="324"/>
        <end position="343"/>
    </location>
</feature>
<feature type="transmembrane region" description="Helical" evidence="5">
    <location>
        <begin position="170"/>
        <end position="188"/>
    </location>
</feature>
<protein>
    <submittedName>
        <fullName evidence="7">SulP family inorganic anion transporter</fullName>
    </submittedName>
</protein>
<name>A0A8T6ZKF3_9BURK</name>
<dbReference type="CDD" id="cd07042">
    <property type="entry name" value="STAS_SulP_like_sulfate_transporter"/>
    <property type="match status" value="1"/>
</dbReference>
<evidence type="ECO:0000256" key="4">
    <source>
        <dbReference type="ARBA" id="ARBA00023136"/>
    </source>
</evidence>
<reference evidence="7" key="2">
    <citation type="submission" date="2020-04" db="EMBL/GenBank/DDBJ databases">
        <authorList>
            <person name="Alexandrino P."/>
            <person name="Mendonca T."/>
            <person name="Guaman L."/>
            <person name="Cherix J."/>
            <person name="Lozano-Sakalauskas G."/>
            <person name="Fujita A."/>
            <person name="Filho E.R."/>
            <person name="Long P."/>
            <person name="Padilla G."/>
            <person name="Taciro M.K."/>
            <person name="Gomez J.G."/>
            <person name="Silva L.F."/>
            <person name="Torres M."/>
        </authorList>
    </citation>
    <scope>NUCLEOTIDE SEQUENCE</scope>
    <source>
        <strain evidence="7">LMG 19450</strain>
    </source>
</reference>
<dbReference type="AlphaFoldDB" id="A0A8T6ZKF3"/>
<keyword evidence="8" id="KW-1185">Reference proteome</keyword>
<comment type="caution">
    <text evidence="7">The sequence shown here is derived from an EMBL/GenBank/DDBJ whole genome shotgun (WGS) entry which is preliminary data.</text>
</comment>
<feature type="transmembrane region" description="Helical" evidence="5">
    <location>
        <begin position="390"/>
        <end position="409"/>
    </location>
</feature>
<dbReference type="GO" id="GO:0055085">
    <property type="term" value="P:transmembrane transport"/>
    <property type="evidence" value="ECO:0007669"/>
    <property type="project" value="InterPro"/>
</dbReference>
<keyword evidence="3 5" id="KW-1133">Transmembrane helix</keyword>
<gene>
    <name evidence="7" type="ORF">NH14_031955</name>
</gene>
<dbReference type="Pfam" id="PF01740">
    <property type="entry name" value="STAS"/>
    <property type="match status" value="1"/>
</dbReference>
<dbReference type="InterPro" id="IPR011547">
    <property type="entry name" value="SLC26A/SulP_dom"/>
</dbReference>
<sequence length="599" mass="64183">MASRRERTGCAALRYGPIALITVARRSLWSPCRFRHRREAVVAFEFFSGIRPLTRAGALRDARAGVLLASMNIPQLLGYARIAGMPAVTGIYTGFLPMIAFAFFGASRHLVVAADSATATIFASKLTAMAPPASAEYVALAGMTALLTAFFLLLARIFRLGFLADFLSRTVLVGFLTGVGVQVGVAMLGDMLGIPFTSRRTALQVRQIILQFSSIHWQTPAIAALVVATILVFKRLRPSWPVPLVAVVGGIAASATFDFAGRGISVTGPLQGGLPHIAFPAVGWFQMLDLMQVAAACFVIIIAQSAATSRAFAERYGERVDEDRNLLGLAAANAAASLSGAFVVNGSPTQTAMAEQAGARSQFAQLTFAAVVVVVLLFLSNWLQYLPRCVLAAIVFTIAAGMVHIGQLIDIRSESRGEFWLAVVTALSVVVIGVENGILIAIGLSLLRHVRHSYRPHTMMLAPNETGRWMPVPAQVGLVTGPGLIVYRFGSDLFYANDHLFVDEVNRLIDGAPSPVHYLVIDASAITAIDYSAGRSVNELCESLRSCGIKVIFGRVNRYLRADMDRHGITPVVGTANIYTTLHEALAAVHPELGQHAEA</sequence>
<feature type="transmembrane region" description="Helical" evidence="5">
    <location>
        <begin position="421"/>
        <end position="447"/>
    </location>
</feature>
<dbReference type="InterPro" id="IPR001902">
    <property type="entry name" value="SLC26A/SulP_fam"/>
</dbReference>
<feature type="transmembrane region" description="Helical" evidence="5">
    <location>
        <begin position="208"/>
        <end position="233"/>
    </location>
</feature>
<evidence type="ECO:0000313" key="7">
    <source>
        <dbReference type="EMBL" id="NLP65677.1"/>
    </source>
</evidence>
<dbReference type="SUPFAM" id="SSF52091">
    <property type="entry name" value="SpoIIaa-like"/>
    <property type="match status" value="1"/>
</dbReference>
<dbReference type="Pfam" id="PF00916">
    <property type="entry name" value="Sulfate_transp"/>
    <property type="match status" value="1"/>
</dbReference>
<keyword evidence="4 5" id="KW-0472">Membrane</keyword>
<evidence type="ECO:0000256" key="2">
    <source>
        <dbReference type="ARBA" id="ARBA00022692"/>
    </source>
</evidence>
<evidence type="ECO:0000259" key="6">
    <source>
        <dbReference type="PROSITE" id="PS50801"/>
    </source>
</evidence>
<dbReference type="Proteomes" id="UP000030460">
    <property type="component" value="Unassembled WGS sequence"/>
</dbReference>
<reference evidence="7" key="1">
    <citation type="journal article" date="2015" name="Genome Announc.">
        <title>Draft Genome Sequence of the Polyhydroxyalkanoate-Producing Bacterium Burkholderia sacchari LMG 19450 Isolated from Brazilian Sugarcane Plantation Soil.</title>
        <authorList>
            <person name="Alexandrino P.M."/>
            <person name="Mendonca T.T."/>
            <person name="Guaman Bautista L.P."/>
            <person name="Cherix J."/>
            <person name="Lozano-Sakalauskas G.C."/>
            <person name="Fujita A."/>
            <person name="Ramos Filho E."/>
            <person name="Long P."/>
            <person name="Padilla G."/>
            <person name="Taciro M.K."/>
            <person name="Gomez J.G."/>
            <person name="Silva L.F."/>
        </authorList>
    </citation>
    <scope>NUCLEOTIDE SEQUENCE</scope>
    <source>
        <strain evidence="7">LMG 19450</strain>
    </source>
</reference>
<feature type="transmembrane region" description="Helical" evidence="5">
    <location>
        <begin position="82"/>
        <end position="104"/>
    </location>
</feature>
<evidence type="ECO:0000256" key="3">
    <source>
        <dbReference type="ARBA" id="ARBA00022989"/>
    </source>
</evidence>
<accession>A0A8T6ZKF3</accession>
<dbReference type="EMBL" id="JTDB02000016">
    <property type="protein sequence ID" value="NLP65677.1"/>
    <property type="molecule type" value="Genomic_DNA"/>
</dbReference>
<evidence type="ECO:0000313" key="8">
    <source>
        <dbReference type="Proteomes" id="UP000030460"/>
    </source>
</evidence>
<feature type="domain" description="STAS" evidence="6">
    <location>
        <begin position="474"/>
        <end position="589"/>
    </location>
</feature>
<evidence type="ECO:0000256" key="5">
    <source>
        <dbReference type="SAM" id="Phobius"/>
    </source>
</evidence>
<dbReference type="InterPro" id="IPR002645">
    <property type="entry name" value="STAS_dom"/>
</dbReference>
<dbReference type="PROSITE" id="PS50801">
    <property type="entry name" value="STAS"/>
    <property type="match status" value="1"/>
</dbReference>
<feature type="transmembrane region" description="Helical" evidence="5">
    <location>
        <begin position="277"/>
        <end position="303"/>
    </location>
</feature>
<feature type="transmembrane region" description="Helical" evidence="5">
    <location>
        <begin position="137"/>
        <end position="158"/>
    </location>
</feature>
<feature type="transmembrane region" description="Helical" evidence="5">
    <location>
        <begin position="363"/>
        <end position="383"/>
    </location>
</feature>
<organism evidence="7 8">
    <name type="scientific">Paraburkholderia sacchari</name>
    <dbReference type="NCBI Taxonomy" id="159450"/>
    <lineage>
        <taxon>Bacteria</taxon>
        <taxon>Pseudomonadati</taxon>
        <taxon>Pseudomonadota</taxon>
        <taxon>Betaproteobacteria</taxon>
        <taxon>Burkholderiales</taxon>
        <taxon>Burkholderiaceae</taxon>
        <taxon>Paraburkholderia</taxon>
    </lineage>
</organism>
<dbReference type="GO" id="GO:0016020">
    <property type="term" value="C:membrane"/>
    <property type="evidence" value="ECO:0007669"/>
    <property type="project" value="UniProtKB-SubCell"/>
</dbReference>
<dbReference type="InterPro" id="IPR036513">
    <property type="entry name" value="STAS_dom_sf"/>
</dbReference>